<sequence length="78" mass="9008">MVDEILKSLRVIDENLDHEKLEARVKLSIPGDSIVFKGHFPERPLLAGAYQLLIAVHWLKKLLNENITTERISEAKFR</sequence>
<evidence type="ECO:0000259" key="1">
    <source>
        <dbReference type="Pfam" id="PF22818"/>
    </source>
</evidence>
<feature type="non-terminal residue" evidence="2">
    <location>
        <position position="78"/>
    </location>
</feature>
<proteinExistence type="predicted"/>
<feature type="domain" description="ApeI dehydratase-like" evidence="1">
    <location>
        <begin position="19"/>
        <end position="78"/>
    </location>
</feature>
<comment type="caution">
    <text evidence="2">The sequence shown here is derived from an EMBL/GenBank/DDBJ whole genome shotgun (WGS) entry which is preliminary data.</text>
</comment>
<dbReference type="Gene3D" id="3.10.129.10">
    <property type="entry name" value="Hotdog Thioesterase"/>
    <property type="match status" value="1"/>
</dbReference>
<gene>
    <name evidence="2" type="ORF">S12H4_46786</name>
</gene>
<name>X1TJC6_9ZZZZ</name>
<evidence type="ECO:0000313" key="2">
    <source>
        <dbReference type="EMBL" id="GAJ05384.1"/>
    </source>
</evidence>
<dbReference type="Pfam" id="PF22818">
    <property type="entry name" value="ApeI-like"/>
    <property type="match status" value="1"/>
</dbReference>
<dbReference type="EMBL" id="BARW01029069">
    <property type="protein sequence ID" value="GAJ05384.1"/>
    <property type="molecule type" value="Genomic_DNA"/>
</dbReference>
<reference evidence="2" key="1">
    <citation type="journal article" date="2014" name="Front. Microbiol.">
        <title>High frequency of phylogenetically diverse reductive dehalogenase-homologous genes in deep subseafloor sedimentary metagenomes.</title>
        <authorList>
            <person name="Kawai M."/>
            <person name="Futagami T."/>
            <person name="Toyoda A."/>
            <person name="Takaki Y."/>
            <person name="Nishi S."/>
            <person name="Hori S."/>
            <person name="Arai W."/>
            <person name="Tsubouchi T."/>
            <person name="Morono Y."/>
            <person name="Uchiyama I."/>
            <person name="Ito T."/>
            <person name="Fujiyama A."/>
            <person name="Inagaki F."/>
            <person name="Takami H."/>
        </authorList>
    </citation>
    <scope>NUCLEOTIDE SEQUENCE</scope>
    <source>
        <strain evidence="2">Expedition CK06-06</strain>
    </source>
</reference>
<organism evidence="2">
    <name type="scientific">marine sediment metagenome</name>
    <dbReference type="NCBI Taxonomy" id="412755"/>
    <lineage>
        <taxon>unclassified sequences</taxon>
        <taxon>metagenomes</taxon>
        <taxon>ecological metagenomes</taxon>
    </lineage>
</organism>
<dbReference type="InterPro" id="IPR054545">
    <property type="entry name" value="ApeI-like"/>
</dbReference>
<dbReference type="AlphaFoldDB" id="X1TJC6"/>
<protein>
    <recommendedName>
        <fullName evidence="1">ApeI dehydratase-like domain-containing protein</fullName>
    </recommendedName>
</protein>
<accession>X1TJC6</accession>